<dbReference type="SUPFAM" id="SSF53474">
    <property type="entry name" value="alpha/beta-Hydrolases"/>
    <property type="match status" value="1"/>
</dbReference>
<dbReference type="OrthoDB" id="345573at2"/>
<dbReference type="GO" id="GO:0016787">
    <property type="term" value="F:hydrolase activity"/>
    <property type="evidence" value="ECO:0007669"/>
    <property type="project" value="UniProtKB-KW"/>
</dbReference>
<dbReference type="KEGG" id="nbe:Back2_12220"/>
<dbReference type="EMBL" id="AP019307">
    <property type="protein sequence ID" value="BBH16935.1"/>
    <property type="molecule type" value="Genomic_DNA"/>
</dbReference>
<keyword evidence="2" id="KW-1185">Reference proteome</keyword>
<dbReference type="InterPro" id="IPR029058">
    <property type="entry name" value="AB_hydrolase_fold"/>
</dbReference>
<sequence>MQILTRTRAAAQTARNAWDVSWWGGGVDDSQPTPSETVYDEPHALLRQFAPSAVQTGKPVLLVTPLAVPARCWDLRPEQSMVAHLTGFESGTPGRPTYVISYGAIRFADRAMGYEDWLQEIIPSAIRAISARHDGSDVHLAGWSLGGQMALLTAASEPTLLIASVVALGAPIDYAFNPAAAPLRWLDDRLGSTVMTAGTGLLGGVPAVLVQALYRGMAPTRELKKPWFLLKNLGDREALARSGAIDAFMSDMPGYPGRFYHQLHTRIVVRNEIARGVLDLGKGVTVRTDRLRVPLLFVGSKTDAIVAGPCVEAGVRAFPKAASAEYVAVDGLSHLGLIASAGARTQSWPAVAAFLAAHD</sequence>
<evidence type="ECO:0000313" key="1">
    <source>
        <dbReference type="EMBL" id="BBH16935.1"/>
    </source>
</evidence>
<dbReference type="RefSeq" id="WP_125567702.1">
    <property type="nucleotide sequence ID" value="NZ_AP019307.1"/>
</dbReference>
<proteinExistence type="predicted"/>
<evidence type="ECO:0000313" key="2">
    <source>
        <dbReference type="Proteomes" id="UP000271573"/>
    </source>
</evidence>
<dbReference type="AlphaFoldDB" id="A0A3G9ILN2"/>
<accession>A0A3G9ILN2</accession>
<dbReference type="PANTHER" id="PTHR36837:SF4">
    <property type="entry name" value="BLR0908 PROTEIN"/>
    <property type="match status" value="1"/>
</dbReference>
<dbReference type="Gene3D" id="3.40.50.1820">
    <property type="entry name" value="alpha/beta hydrolase"/>
    <property type="match status" value="1"/>
</dbReference>
<keyword evidence="1" id="KW-0378">Hydrolase</keyword>
<gene>
    <name evidence="1" type="ORF">Back2_12220</name>
</gene>
<organism evidence="1 2">
    <name type="scientific">Nocardioides baekrokdamisoli</name>
    <dbReference type="NCBI Taxonomy" id="1804624"/>
    <lineage>
        <taxon>Bacteria</taxon>
        <taxon>Bacillati</taxon>
        <taxon>Actinomycetota</taxon>
        <taxon>Actinomycetes</taxon>
        <taxon>Propionibacteriales</taxon>
        <taxon>Nocardioidaceae</taxon>
        <taxon>Nocardioides</taxon>
    </lineage>
</organism>
<protein>
    <submittedName>
        <fullName evidence="1">Putative hydrolase</fullName>
    </submittedName>
</protein>
<dbReference type="PANTHER" id="PTHR36837">
    <property type="entry name" value="POLY(3-HYDROXYALKANOATE) POLYMERASE SUBUNIT PHAC"/>
    <property type="match status" value="1"/>
</dbReference>
<dbReference type="InterPro" id="IPR051321">
    <property type="entry name" value="PHA/PHB_synthase"/>
</dbReference>
<name>A0A3G9ILN2_9ACTN</name>
<dbReference type="Proteomes" id="UP000271573">
    <property type="component" value="Chromosome"/>
</dbReference>
<reference evidence="1 2" key="1">
    <citation type="submission" date="2018-11" db="EMBL/GenBank/DDBJ databases">
        <title>Complete genome sequence of Nocardioides baekrokdamisoli strain KCTC 39748.</title>
        <authorList>
            <person name="Kang S.W."/>
            <person name="Lee K.C."/>
            <person name="Kim K.K."/>
            <person name="Kim J.S."/>
            <person name="Kim D.S."/>
            <person name="Ko S.H."/>
            <person name="Yang S.H."/>
            <person name="Shin Y.K."/>
            <person name="Lee J.S."/>
        </authorList>
    </citation>
    <scope>NUCLEOTIDE SEQUENCE [LARGE SCALE GENOMIC DNA]</scope>
    <source>
        <strain evidence="1 2">KCTC 39748</strain>
    </source>
</reference>